<dbReference type="Gene3D" id="3.30.70.260">
    <property type="match status" value="1"/>
</dbReference>
<comment type="similarity">
    <text evidence="2">Belongs to the relA/spoT family.</text>
</comment>
<dbReference type="PROSITE" id="PS51671">
    <property type="entry name" value="ACT"/>
    <property type="match status" value="1"/>
</dbReference>
<comment type="caution">
    <text evidence="6">The sequence shown here is derived from an EMBL/GenBank/DDBJ whole genome shotgun (WGS) entry which is preliminary data.</text>
</comment>
<dbReference type="InterPro" id="IPR054480">
    <property type="entry name" value="AHAS_small-like_ACT"/>
</dbReference>
<comment type="function">
    <text evidence="2">In eubacteria ppGpp (guanosine 3'-diphosphate 5'-diphosphate) is a mediator of the stringent response that coordinates a variety of cellular activities in response to changes in nutritional abundance.</text>
</comment>
<organism evidence="6 7">
    <name type="scientific">Candidatus Jorgensenbacteria bacterium GW2011_GWB1_50_10</name>
    <dbReference type="NCBI Taxonomy" id="1618665"/>
    <lineage>
        <taxon>Bacteria</taxon>
        <taxon>Candidatus Joergenseniibacteriota</taxon>
    </lineage>
</organism>
<dbReference type="Pfam" id="PF04607">
    <property type="entry name" value="RelA_SpoT"/>
    <property type="match status" value="1"/>
</dbReference>
<dbReference type="SUPFAM" id="SSF109604">
    <property type="entry name" value="HD-domain/PDEase-like"/>
    <property type="match status" value="1"/>
</dbReference>
<evidence type="ECO:0000259" key="3">
    <source>
        <dbReference type="PROSITE" id="PS51671"/>
    </source>
</evidence>
<dbReference type="FunFam" id="3.10.20.30:FF:000002">
    <property type="entry name" value="GTP pyrophosphokinase (RelA/SpoT)"/>
    <property type="match status" value="1"/>
</dbReference>
<dbReference type="Pfam" id="PF02824">
    <property type="entry name" value="TGS"/>
    <property type="match status" value="1"/>
</dbReference>
<dbReference type="PROSITE" id="PS51831">
    <property type="entry name" value="HD"/>
    <property type="match status" value="1"/>
</dbReference>
<dbReference type="Gene3D" id="3.10.20.30">
    <property type="match status" value="1"/>
</dbReference>
<dbReference type="InterPro" id="IPR006674">
    <property type="entry name" value="HD_domain"/>
</dbReference>
<evidence type="ECO:0000259" key="4">
    <source>
        <dbReference type="PROSITE" id="PS51831"/>
    </source>
</evidence>
<evidence type="ECO:0000256" key="2">
    <source>
        <dbReference type="RuleBase" id="RU003847"/>
    </source>
</evidence>
<dbReference type="InterPro" id="IPR012675">
    <property type="entry name" value="Beta-grasp_dom_sf"/>
</dbReference>
<feature type="domain" description="ACT" evidence="3">
    <location>
        <begin position="489"/>
        <end position="564"/>
    </location>
</feature>
<reference evidence="6 7" key="1">
    <citation type="journal article" date="2015" name="Nature">
        <title>rRNA introns, odd ribosomes, and small enigmatic genomes across a large radiation of phyla.</title>
        <authorList>
            <person name="Brown C.T."/>
            <person name="Hug L.A."/>
            <person name="Thomas B.C."/>
            <person name="Sharon I."/>
            <person name="Castelle C.J."/>
            <person name="Singh A."/>
            <person name="Wilkins M.J."/>
            <person name="Williams K.H."/>
            <person name="Banfield J.F."/>
        </authorList>
    </citation>
    <scope>NUCLEOTIDE SEQUENCE [LARGE SCALE GENOMIC DNA]</scope>
</reference>
<dbReference type="InterPro" id="IPR007685">
    <property type="entry name" value="RelA_SpoT"/>
</dbReference>
<dbReference type="InterPro" id="IPR045865">
    <property type="entry name" value="ACT-like_dom_sf"/>
</dbReference>
<dbReference type="InterPro" id="IPR002912">
    <property type="entry name" value="ACT_dom"/>
</dbReference>
<dbReference type="GO" id="GO:0015969">
    <property type="term" value="P:guanosine tetraphosphate metabolic process"/>
    <property type="evidence" value="ECO:0007669"/>
    <property type="project" value="InterPro"/>
</dbReference>
<evidence type="ECO:0000313" key="6">
    <source>
        <dbReference type="EMBL" id="KKW15465.1"/>
    </source>
</evidence>
<dbReference type="SMART" id="SM00954">
    <property type="entry name" value="RelA_SpoT"/>
    <property type="match status" value="1"/>
</dbReference>
<sequence>MNTSWFQKYPENGLIKRAYAFAEEAHKDVKRESGDPYITHSLSVAETVHKWGLDEASVAAALLHDVVEDTNFTLKNIDKQFGKEVAFLVDGLTKLKKIQYPEHDPNVETLRKFIISFSRDLRVVIIKLADRWHNMRTLKFLPEDRQKRIAWETSEIYAPLAYRLGMQRLSGELEDLAFPYFHPEEYLWLLDNVKDRYEERESYARKIKPIIRKNFERNGIKVIAIDSRAKRYSSLYKKLQRYDMDLDKIYDLVALRIVVKTIEDCYAALGVIHKLYPPLPGRIKDYIARPKPNGYQSLHTTVFALENIITEFQVRTAEMHEVDELGIAAHWAYEQIKNSKRHSEQWKGVLSRKELLWVEQLRNWQKSFSDKELIESIAVDFFKDRIFVITPQNDVIDLPAGATPVDFAYRIHSDVGNNCVGAKVNGKIVPLNYELQSGDIVEIMTQKTKKPSEDWLRFIKTSLARSQIKNAIKDKIKTLREKSAPAGVEFKIVNQDRPGFLKDVTAQFDESKINIGYLSSETDKRGAISAVTVRTAPLTKSKLEQILVKIKKIAGTKEVNYKFNR</sequence>
<dbReference type="CDD" id="cd00077">
    <property type="entry name" value="HDc"/>
    <property type="match status" value="1"/>
</dbReference>
<evidence type="ECO:0000313" key="7">
    <source>
        <dbReference type="Proteomes" id="UP000034224"/>
    </source>
</evidence>
<gene>
    <name evidence="6" type="ORF">UY55_C0001G0219</name>
</gene>
<dbReference type="SUPFAM" id="SSF81271">
    <property type="entry name" value="TGS-like"/>
    <property type="match status" value="1"/>
</dbReference>
<dbReference type="Pfam" id="PF13328">
    <property type="entry name" value="HD_4"/>
    <property type="match status" value="1"/>
</dbReference>
<feature type="domain" description="TGS" evidence="5">
    <location>
        <begin position="384"/>
        <end position="445"/>
    </location>
</feature>
<dbReference type="InterPro" id="IPR004811">
    <property type="entry name" value="RelA/Spo_fam"/>
</dbReference>
<evidence type="ECO:0000256" key="1">
    <source>
        <dbReference type="ARBA" id="ARBA00025704"/>
    </source>
</evidence>
<comment type="pathway">
    <text evidence="1">Purine metabolism.</text>
</comment>
<keyword evidence="6" id="KW-0808">Transferase</keyword>
<dbReference type="Proteomes" id="UP000034224">
    <property type="component" value="Unassembled WGS sequence"/>
</dbReference>
<dbReference type="SMART" id="SM00471">
    <property type="entry name" value="HDc"/>
    <property type="match status" value="1"/>
</dbReference>
<dbReference type="STRING" id="1618665.UY55_C0001G0219"/>
<proteinExistence type="inferred from homology"/>
<dbReference type="PANTHER" id="PTHR21262">
    <property type="entry name" value="GUANOSINE-3',5'-BIS DIPHOSPHATE 3'-PYROPHOSPHOHYDROLASE"/>
    <property type="match status" value="1"/>
</dbReference>
<dbReference type="PANTHER" id="PTHR21262:SF31">
    <property type="entry name" value="GTP PYROPHOSPHOKINASE"/>
    <property type="match status" value="1"/>
</dbReference>
<dbReference type="InterPro" id="IPR003607">
    <property type="entry name" value="HD/PDEase_dom"/>
</dbReference>
<dbReference type="EMBL" id="LCQK01000001">
    <property type="protein sequence ID" value="KKW15465.1"/>
    <property type="molecule type" value="Genomic_DNA"/>
</dbReference>
<dbReference type="CDD" id="cd01668">
    <property type="entry name" value="TGS_RSH"/>
    <property type="match status" value="1"/>
</dbReference>
<dbReference type="InterPro" id="IPR012676">
    <property type="entry name" value="TGS-like"/>
</dbReference>
<dbReference type="SUPFAM" id="SSF81301">
    <property type="entry name" value="Nucleotidyltransferase"/>
    <property type="match status" value="1"/>
</dbReference>
<dbReference type="InterPro" id="IPR043519">
    <property type="entry name" value="NT_sf"/>
</dbReference>
<dbReference type="GO" id="GO:0016301">
    <property type="term" value="F:kinase activity"/>
    <property type="evidence" value="ECO:0007669"/>
    <property type="project" value="UniProtKB-KW"/>
</dbReference>
<dbReference type="PATRIC" id="fig|1618665.3.peg.225"/>
<name>A0A0G1WA17_9BACT</name>
<protein>
    <submittedName>
        <fullName evidence="6">GTP diphosphokinase</fullName>
    </submittedName>
</protein>
<evidence type="ECO:0000259" key="5">
    <source>
        <dbReference type="PROSITE" id="PS51880"/>
    </source>
</evidence>
<dbReference type="GO" id="GO:0005886">
    <property type="term" value="C:plasma membrane"/>
    <property type="evidence" value="ECO:0007669"/>
    <property type="project" value="TreeGrafter"/>
</dbReference>
<accession>A0A0G1WA17</accession>
<feature type="domain" description="HD" evidence="4">
    <location>
        <begin position="37"/>
        <end position="135"/>
    </location>
</feature>
<dbReference type="NCBIfam" id="TIGR00691">
    <property type="entry name" value="spoT_relA"/>
    <property type="match status" value="1"/>
</dbReference>
<dbReference type="Pfam" id="PF22629">
    <property type="entry name" value="ACT_AHAS_ss"/>
    <property type="match status" value="1"/>
</dbReference>
<dbReference type="SUPFAM" id="SSF55021">
    <property type="entry name" value="ACT-like"/>
    <property type="match status" value="1"/>
</dbReference>
<dbReference type="Gene3D" id="1.10.3210.10">
    <property type="entry name" value="Hypothetical protein af1432"/>
    <property type="match status" value="1"/>
</dbReference>
<dbReference type="PROSITE" id="PS51880">
    <property type="entry name" value="TGS"/>
    <property type="match status" value="1"/>
</dbReference>
<keyword evidence="6" id="KW-0418">Kinase</keyword>
<dbReference type="Gene3D" id="3.30.460.10">
    <property type="entry name" value="Beta Polymerase, domain 2"/>
    <property type="match status" value="1"/>
</dbReference>
<dbReference type="AlphaFoldDB" id="A0A0G1WA17"/>
<dbReference type="InterPro" id="IPR004095">
    <property type="entry name" value="TGS"/>
</dbReference>
<dbReference type="InterPro" id="IPR033655">
    <property type="entry name" value="TGS_RelA/SpoT"/>
</dbReference>
<dbReference type="CDD" id="cd05399">
    <property type="entry name" value="NT_Rel-Spo_like"/>
    <property type="match status" value="1"/>
</dbReference>
<dbReference type="FunFam" id="1.10.3210.10:FF:000001">
    <property type="entry name" value="GTP pyrophosphokinase RelA"/>
    <property type="match status" value="1"/>
</dbReference>